<dbReference type="PANTHER" id="PTHR13504">
    <property type="entry name" value="FIDO DOMAIN-CONTAINING PROTEIN DDB_G0283145"/>
    <property type="match status" value="1"/>
</dbReference>
<dbReference type="InterPro" id="IPR036597">
    <property type="entry name" value="Fido-like_dom_sf"/>
</dbReference>
<organism evidence="4">
    <name type="scientific">Bifidobacterium aquikefiricola</name>
    <dbReference type="NCBI Taxonomy" id="3059038"/>
    <lineage>
        <taxon>Bacteria</taxon>
        <taxon>Bacillati</taxon>
        <taxon>Actinomycetota</taxon>
        <taxon>Actinomycetes</taxon>
        <taxon>Bifidobacteriales</taxon>
        <taxon>Bifidobacteriaceae</taxon>
        <taxon>Bifidobacterium</taxon>
    </lineage>
</organism>
<dbReference type="EMBL" id="CP129674">
    <property type="protein sequence ID" value="XDS44233.1"/>
    <property type="molecule type" value="Genomic_DNA"/>
</dbReference>
<dbReference type="KEGG" id="baqk:QN215_08180"/>
<sequence>MTDRGLLSLGDWLSNERQANISNGAYYWSAIVLTYNSNHMEGSTLSQRQTQQLYDTGSLTPDDMNTPIRADDVIETQNHFSAFASIIDHRNEPLTHESVKRLHAMLKSHTSQSRNQALWGVGEYKRHPNQIGLFDPVRTTPPDHVEFEMTHLFDLMSGFTGTDAQLAEFHAIFERIHPFSDGNGRIGRLLMFKEALRVGALPPVIFDDEKPEYINALSTWSRQSPQQMGTFIHHSRQRYRSYVLDSFDAGNEFTYRSTRTPDMQPFDAQTA</sequence>
<accession>A0AB39U5Z1</accession>
<feature type="active site" evidence="1">
    <location>
        <position position="177"/>
    </location>
</feature>
<dbReference type="Pfam" id="PF02661">
    <property type="entry name" value="Fic"/>
    <property type="match status" value="1"/>
</dbReference>
<evidence type="ECO:0000256" key="1">
    <source>
        <dbReference type="PIRSR" id="PIRSR640198-1"/>
    </source>
</evidence>
<dbReference type="RefSeq" id="WP_369343825.1">
    <property type="nucleotide sequence ID" value="NZ_CP129674.1"/>
</dbReference>
<dbReference type="InterPro" id="IPR003812">
    <property type="entry name" value="Fido"/>
</dbReference>
<dbReference type="PANTHER" id="PTHR13504:SF38">
    <property type="entry name" value="FIDO DOMAIN-CONTAINING PROTEIN"/>
    <property type="match status" value="1"/>
</dbReference>
<reference evidence="4" key="1">
    <citation type="submission" date="2023-07" db="EMBL/GenBank/DDBJ databases">
        <title>Bifidobacterium aquikefiriaerophilum sp. nov. and Bifidobacterium eccum sp. nov., isolated from water kefir.</title>
        <authorList>
            <person name="Breselge S."/>
            <person name="Bellassi P."/>
            <person name="Barcenilla C."/>
            <person name="Alvarez-Ordonez A."/>
            <person name="Morelli L."/>
            <person name="Cotter P.D."/>
        </authorList>
    </citation>
    <scope>NUCLEOTIDE SEQUENCE</scope>
    <source>
        <strain evidence="4">WK041_4_12</strain>
    </source>
</reference>
<gene>
    <name evidence="4" type="ORF">QN215_08180</name>
</gene>
<keyword evidence="2" id="KW-0067">ATP-binding</keyword>
<dbReference type="SUPFAM" id="SSF140931">
    <property type="entry name" value="Fic-like"/>
    <property type="match status" value="1"/>
</dbReference>
<dbReference type="AlphaFoldDB" id="A0AB39U5Z1"/>
<name>A0AB39U5Z1_9BIFI</name>
<dbReference type="GO" id="GO:0005524">
    <property type="term" value="F:ATP binding"/>
    <property type="evidence" value="ECO:0007669"/>
    <property type="project" value="UniProtKB-KW"/>
</dbReference>
<protein>
    <submittedName>
        <fullName evidence="4">Fic family protein</fullName>
    </submittedName>
</protein>
<evidence type="ECO:0000259" key="3">
    <source>
        <dbReference type="PROSITE" id="PS51459"/>
    </source>
</evidence>
<evidence type="ECO:0000256" key="2">
    <source>
        <dbReference type="PIRSR" id="PIRSR640198-2"/>
    </source>
</evidence>
<proteinExistence type="predicted"/>
<dbReference type="PROSITE" id="PS51459">
    <property type="entry name" value="FIDO"/>
    <property type="match status" value="1"/>
</dbReference>
<feature type="domain" description="Fido" evidence="3">
    <location>
        <begin position="94"/>
        <end position="245"/>
    </location>
</feature>
<feature type="binding site" evidence="2">
    <location>
        <begin position="181"/>
        <end position="188"/>
    </location>
    <ligand>
        <name>ATP</name>
        <dbReference type="ChEBI" id="CHEBI:30616"/>
    </ligand>
</feature>
<keyword evidence="2" id="KW-0547">Nucleotide-binding</keyword>
<dbReference type="InterPro" id="IPR040198">
    <property type="entry name" value="Fido_containing"/>
</dbReference>
<dbReference type="Gene3D" id="1.10.3290.10">
    <property type="entry name" value="Fido-like domain"/>
    <property type="match status" value="1"/>
</dbReference>
<evidence type="ECO:0000313" key="4">
    <source>
        <dbReference type="EMBL" id="XDS44233.1"/>
    </source>
</evidence>